<keyword evidence="1 3" id="KW-0805">Transcription regulation</keyword>
<dbReference type="InterPro" id="IPR038309">
    <property type="entry name" value="Rsd/AlgQ_sf"/>
</dbReference>
<evidence type="ECO:0000256" key="1">
    <source>
        <dbReference type="ARBA" id="ARBA00023015"/>
    </source>
</evidence>
<dbReference type="InterPro" id="IPR007448">
    <property type="entry name" value="Sigma70_reg_Rsd_AlgQ"/>
</dbReference>
<protein>
    <submittedName>
        <fullName evidence="4">Sigma D regulator</fullName>
    </submittedName>
</protein>
<evidence type="ECO:0000256" key="2">
    <source>
        <dbReference type="ARBA" id="ARBA00023163"/>
    </source>
</evidence>
<comment type="similarity">
    <text evidence="3">Belongs to the Rsd/AlgQ family.</text>
</comment>
<comment type="caution">
    <text evidence="4">The sequence shown here is derived from an EMBL/GenBank/DDBJ whole genome shotgun (WGS) entry which is preliminary data.</text>
</comment>
<dbReference type="Gene3D" id="1.20.120.1370">
    <property type="entry name" value="Regulator of RNA polymerase sigma(70) subunit, domain 4"/>
    <property type="match status" value="1"/>
</dbReference>
<dbReference type="GO" id="GO:0006355">
    <property type="term" value="P:regulation of DNA-templated transcription"/>
    <property type="evidence" value="ECO:0007669"/>
    <property type="project" value="InterPro"/>
</dbReference>
<gene>
    <name evidence="4" type="ORF">FCL40_01720</name>
</gene>
<dbReference type="PIRSF" id="PIRSF016548">
    <property type="entry name" value="Rsd_AlgQ"/>
    <property type="match status" value="1"/>
</dbReference>
<organism evidence="4 5">
    <name type="scientific">Ferrimonas sediminicola</name>
    <dbReference type="NCBI Taxonomy" id="2569538"/>
    <lineage>
        <taxon>Bacteria</taxon>
        <taxon>Pseudomonadati</taxon>
        <taxon>Pseudomonadota</taxon>
        <taxon>Gammaproteobacteria</taxon>
        <taxon>Alteromonadales</taxon>
        <taxon>Ferrimonadaceae</taxon>
        <taxon>Ferrimonas</taxon>
    </lineage>
</organism>
<accession>A0A4U1BIL5</accession>
<dbReference type="NCBIfam" id="NF008723">
    <property type="entry name" value="PRK11718.1"/>
    <property type="match status" value="1"/>
</dbReference>
<dbReference type="Proteomes" id="UP000305674">
    <property type="component" value="Unassembled WGS sequence"/>
</dbReference>
<dbReference type="OrthoDB" id="5567237at2"/>
<evidence type="ECO:0000256" key="3">
    <source>
        <dbReference type="RuleBase" id="RU004409"/>
    </source>
</evidence>
<dbReference type="Pfam" id="PF04353">
    <property type="entry name" value="Rsd_AlgQ"/>
    <property type="match status" value="1"/>
</dbReference>
<dbReference type="RefSeq" id="WP_136850723.1">
    <property type="nucleotide sequence ID" value="NZ_SWCI01000001.1"/>
</dbReference>
<keyword evidence="5" id="KW-1185">Reference proteome</keyword>
<reference evidence="4 5" key="1">
    <citation type="submission" date="2019-04" db="EMBL/GenBank/DDBJ databases">
        <authorList>
            <person name="Hwang J.C."/>
        </authorList>
    </citation>
    <scope>NUCLEOTIDE SEQUENCE [LARGE SCALE GENOMIC DNA]</scope>
    <source>
        <strain evidence="4 5">IMCC35001</strain>
    </source>
</reference>
<sequence>MLTRLQNAVEQWGGKNKLIDQWLNNRRQLLIHYCQLANLPPYDNSPQLPDSDGVHHFCNLLVDYVSEGHFEVYDQVVSECEKHGEDSRQLASRIVPQIAKSTDVALDFNDKFGAPFDDDDERMMELDEALSRLGQAMEERFAFEDKLLDTLHRHYSEELQAQP</sequence>
<dbReference type="AlphaFoldDB" id="A0A4U1BIL5"/>
<dbReference type="EMBL" id="SWCI01000001">
    <property type="protein sequence ID" value="TKB51300.1"/>
    <property type="molecule type" value="Genomic_DNA"/>
</dbReference>
<evidence type="ECO:0000313" key="4">
    <source>
        <dbReference type="EMBL" id="TKB51300.1"/>
    </source>
</evidence>
<proteinExistence type="inferred from homology"/>
<name>A0A4U1BIL5_9GAMM</name>
<keyword evidence="2 3" id="KW-0804">Transcription</keyword>
<evidence type="ECO:0000313" key="5">
    <source>
        <dbReference type="Proteomes" id="UP000305674"/>
    </source>
</evidence>